<keyword evidence="8" id="KW-0411">Iron-sulfur</keyword>
<evidence type="ECO:0000256" key="7">
    <source>
        <dbReference type="ARBA" id="ARBA00023004"/>
    </source>
</evidence>
<dbReference type="InterPro" id="IPR017896">
    <property type="entry name" value="4Fe4S_Fe-S-bd"/>
</dbReference>
<evidence type="ECO:0000256" key="8">
    <source>
        <dbReference type="ARBA" id="ARBA00023014"/>
    </source>
</evidence>
<reference evidence="11" key="1">
    <citation type="submission" date="2016-11" db="EMBL/GenBank/DDBJ databases">
        <authorList>
            <person name="Varghese N."/>
            <person name="Submissions S."/>
        </authorList>
    </citation>
    <scope>NUCLEOTIDE SEQUENCE [LARGE SCALE GENOMIC DNA]</scope>
    <source>
        <strain evidence="11">DSM 12395</strain>
    </source>
</reference>
<evidence type="ECO:0000256" key="5">
    <source>
        <dbReference type="ARBA" id="ARBA00022827"/>
    </source>
</evidence>
<feature type="domain" description="4Fe-4S ferredoxin-type" evidence="9">
    <location>
        <begin position="543"/>
        <end position="572"/>
    </location>
</feature>
<name>A0A1M4XBV5_9FIRM</name>
<dbReference type="PROSITE" id="PS00198">
    <property type="entry name" value="4FE4S_FER_1"/>
    <property type="match status" value="2"/>
</dbReference>
<dbReference type="InterPro" id="IPR003813">
    <property type="entry name" value="MvhD/FlpD"/>
</dbReference>
<dbReference type="PRINTS" id="PR00368">
    <property type="entry name" value="FADPNR"/>
</dbReference>
<accession>A0A1M4XBV5</accession>
<dbReference type="Pfam" id="PF13187">
    <property type="entry name" value="Fer4_9"/>
    <property type="match status" value="1"/>
</dbReference>
<dbReference type="PANTHER" id="PTHR43498:SF1">
    <property type="entry name" value="COB--COM HETERODISULFIDE REDUCTASE IRON-SULFUR SUBUNIT A"/>
    <property type="match status" value="1"/>
</dbReference>
<evidence type="ECO:0000256" key="3">
    <source>
        <dbReference type="ARBA" id="ARBA00022485"/>
    </source>
</evidence>
<keyword evidence="4" id="KW-0479">Metal-binding</keyword>
<feature type="domain" description="4Fe-4S ferredoxin-type" evidence="9">
    <location>
        <begin position="513"/>
        <end position="542"/>
    </location>
</feature>
<dbReference type="GO" id="GO:0046872">
    <property type="term" value="F:metal ion binding"/>
    <property type="evidence" value="ECO:0007669"/>
    <property type="project" value="UniProtKB-KW"/>
</dbReference>
<evidence type="ECO:0000313" key="11">
    <source>
        <dbReference type="Proteomes" id="UP000184148"/>
    </source>
</evidence>
<dbReference type="Proteomes" id="UP000184148">
    <property type="component" value="Unassembled WGS sequence"/>
</dbReference>
<comment type="similarity">
    <text evidence="2">Belongs to the HdrA family.</text>
</comment>
<keyword evidence="5" id="KW-0285">Flavoprotein</keyword>
<dbReference type="AlphaFoldDB" id="A0A1M4XBV5"/>
<dbReference type="STRING" id="1121429.SAMN02745133_01390"/>
<keyword evidence="7" id="KW-0408">Iron</keyword>
<comment type="cofactor">
    <cofactor evidence="1">
        <name>FAD</name>
        <dbReference type="ChEBI" id="CHEBI:57692"/>
    </cofactor>
</comment>
<dbReference type="Gene3D" id="3.50.50.60">
    <property type="entry name" value="FAD/NAD(P)-binding domain"/>
    <property type="match status" value="1"/>
</dbReference>
<gene>
    <name evidence="10" type="ORF">SAMN02745133_01390</name>
</gene>
<dbReference type="PANTHER" id="PTHR43498">
    <property type="entry name" value="FERREDOXIN:COB-COM HETERODISULFIDE REDUCTASE SUBUNIT A"/>
    <property type="match status" value="1"/>
</dbReference>
<evidence type="ECO:0000259" key="9">
    <source>
        <dbReference type="PROSITE" id="PS51379"/>
    </source>
</evidence>
<evidence type="ECO:0000256" key="6">
    <source>
        <dbReference type="ARBA" id="ARBA00023002"/>
    </source>
</evidence>
<protein>
    <submittedName>
        <fullName evidence="10">Putative adenylylsulfate reductase-associated electron transfer protein QmoB</fullName>
    </submittedName>
</protein>
<evidence type="ECO:0000256" key="1">
    <source>
        <dbReference type="ARBA" id="ARBA00001974"/>
    </source>
</evidence>
<organism evidence="10 11">
    <name type="scientific">Desulforamulus putei DSM 12395</name>
    <dbReference type="NCBI Taxonomy" id="1121429"/>
    <lineage>
        <taxon>Bacteria</taxon>
        <taxon>Bacillati</taxon>
        <taxon>Bacillota</taxon>
        <taxon>Clostridia</taxon>
        <taxon>Eubacteriales</taxon>
        <taxon>Peptococcaceae</taxon>
        <taxon>Desulforamulus</taxon>
    </lineage>
</organism>
<dbReference type="SUPFAM" id="SSF54862">
    <property type="entry name" value="4Fe-4S ferredoxins"/>
    <property type="match status" value="1"/>
</dbReference>
<dbReference type="InterPro" id="IPR036188">
    <property type="entry name" value="FAD/NAD-bd_sf"/>
</dbReference>
<keyword evidence="11" id="KW-1185">Reference proteome</keyword>
<evidence type="ECO:0000256" key="4">
    <source>
        <dbReference type="ARBA" id="ARBA00022723"/>
    </source>
</evidence>
<dbReference type="OrthoDB" id="135003at2"/>
<dbReference type="InterPro" id="IPR039650">
    <property type="entry name" value="HdrA-like"/>
</dbReference>
<keyword evidence="3" id="KW-0004">4Fe-4S</keyword>
<dbReference type="EMBL" id="FQUY01000008">
    <property type="protein sequence ID" value="SHE90900.1"/>
    <property type="molecule type" value="Genomic_DNA"/>
</dbReference>
<dbReference type="SUPFAM" id="SSF51905">
    <property type="entry name" value="FAD/NAD(P)-binding domain"/>
    <property type="match status" value="1"/>
</dbReference>
<sequence length="728" mass="78262">MAKKLGFFLCTGCGIGEALDAAALTKVAAKEYKVPVCKEHNYLCSAEGVDLIKAEIEGQGLDGVIIAACSSRVNADVFRFPGVFLDRVNLREQCIWSHEPNDEDTQMLAEDQIRMGIEKVKAGEVPTPYLGENLSKAVLVVGGGLAGMTAALESAKAGYPVVLVEKEATLGGWLNKVYKTTPMAAPFTTPEDPNVAGRIAEIEANANIKVYTGAVIEKIAGGPGMFDAEINQGGNIVAERVGAIILATGSKDNVAQLDHLGYGKYPNVITHAQFEAMAKAGNIGAKKVAFIQCAGSRDPERLPYCSAACCVETLKQTIILKELAPEAMAYVFYKDIRSSGQYEHFYKAAQETGAVFIKGDIKGITEAGGKLVVESEDILLGGTARVEDIDLVVLANGMIPTTKATEAIVAAAGEGDAAAEAAATQEAAEKILNLQYRQGPELPNLKYGFPDSHFICFPYETRRTGIYACGSVRAPMDMAKAVSDATGAALKAIQCVEATAGGAAVHPRSGDLSYPEFALQRCTQCKRCTEECPFGAINEDAKGNPLPNPTRCRRCGTCMGACPERIISFKNYSVGMIGNMVKAVEVPEEDEEKPRILILACENDAIPALDMAGINRLKYNSWVRIVPVRCLGSLNLVWVADSMSKGFDGVLLLGCKHGEDYQCHFMKGSELAEIRLSKVSETLDRLGLESERVRMIQISIMDYAELPKIIDKFAEDLEEFGPNPMKGF</sequence>
<dbReference type="RefSeq" id="WP_073237799.1">
    <property type="nucleotide sequence ID" value="NZ_FQUY01000008.1"/>
</dbReference>
<evidence type="ECO:0000313" key="10">
    <source>
        <dbReference type="EMBL" id="SHE90900.1"/>
    </source>
</evidence>
<proteinExistence type="inferred from homology"/>
<dbReference type="InterPro" id="IPR017900">
    <property type="entry name" value="4Fe4S_Fe_S_CS"/>
</dbReference>
<dbReference type="Pfam" id="PF07992">
    <property type="entry name" value="Pyr_redox_2"/>
    <property type="match status" value="1"/>
</dbReference>
<dbReference type="PROSITE" id="PS51379">
    <property type="entry name" value="4FE4S_FER_2"/>
    <property type="match status" value="2"/>
</dbReference>
<dbReference type="PRINTS" id="PR00469">
    <property type="entry name" value="PNDRDTASEII"/>
</dbReference>
<keyword evidence="6" id="KW-0560">Oxidoreductase</keyword>
<evidence type="ECO:0000256" key="2">
    <source>
        <dbReference type="ARBA" id="ARBA00006561"/>
    </source>
</evidence>
<dbReference type="GO" id="GO:0016491">
    <property type="term" value="F:oxidoreductase activity"/>
    <property type="evidence" value="ECO:0007669"/>
    <property type="project" value="UniProtKB-KW"/>
</dbReference>
<dbReference type="Pfam" id="PF02662">
    <property type="entry name" value="FlpD"/>
    <property type="match status" value="1"/>
</dbReference>
<dbReference type="Gene3D" id="3.30.70.20">
    <property type="match status" value="1"/>
</dbReference>
<dbReference type="InterPro" id="IPR023753">
    <property type="entry name" value="FAD/NAD-binding_dom"/>
</dbReference>
<keyword evidence="5" id="KW-0274">FAD</keyword>
<dbReference type="GO" id="GO:0051539">
    <property type="term" value="F:4 iron, 4 sulfur cluster binding"/>
    <property type="evidence" value="ECO:0007669"/>
    <property type="project" value="UniProtKB-KW"/>
</dbReference>